<dbReference type="InterPro" id="IPR050204">
    <property type="entry name" value="AraC_XylS_family_regulators"/>
</dbReference>
<dbReference type="InterPro" id="IPR011051">
    <property type="entry name" value="RmlC_Cupin_sf"/>
</dbReference>
<dbReference type="SMART" id="SM00342">
    <property type="entry name" value="HTH_ARAC"/>
    <property type="match status" value="1"/>
</dbReference>
<reference evidence="5 6" key="1">
    <citation type="journal article" date="2016" name="PLoS ONE">
        <title>Complete Genome Sequence and Comparative Genomics of a Novel Myxobacterium Myxococcus hansupus.</title>
        <authorList>
            <person name="Sharma G."/>
            <person name="Narwani T."/>
            <person name="Subramanian S."/>
        </authorList>
    </citation>
    <scope>NUCLEOTIDE SEQUENCE [LARGE SCALE GENOMIC DNA]</scope>
    <source>
        <strain evidence="6">mixupus</strain>
    </source>
</reference>
<dbReference type="InterPro" id="IPR009057">
    <property type="entry name" value="Homeodomain-like_sf"/>
</dbReference>
<dbReference type="GO" id="GO:0003700">
    <property type="term" value="F:DNA-binding transcription factor activity"/>
    <property type="evidence" value="ECO:0007669"/>
    <property type="project" value="InterPro"/>
</dbReference>
<evidence type="ECO:0000313" key="6">
    <source>
        <dbReference type="Proteomes" id="UP000009026"/>
    </source>
</evidence>
<accession>A0A0H4XK14</accession>
<keyword evidence="1" id="KW-0805">Transcription regulation</keyword>
<evidence type="ECO:0000256" key="2">
    <source>
        <dbReference type="ARBA" id="ARBA00023125"/>
    </source>
</evidence>
<keyword evidence="6" id="KW-1185">Reference proteome</keyword>
<dbReference type="GO" id="GO:0043565">
    <property type="term" value="F:sequence-specific DNA binding"/>
    <property type="evidence" value="ECO:0007669"/>
    <property type="project" value="InterPro"/>
</dbReference>
<dbReference type="PANTHER" id="PTHR46796:SF7">
    <property type="entry name" value="ARAC FAMILY TRANSCRIPTIONAL REGULATOR"/>
    <property type="match status" value="1"/>
</dbReference>
<dbReference type="SUPFAM" id="SSF46689">
    <property type="entry name" value="Homeodomain-like"/>
    <property type="match status" value="2"/>
</dbReference>
<dbReference type="Pfam" id="PF12852">
    <property type="entry name" value="Cupin_6"/>
    <property type="match status" value="1"/>
</dbReference>
<dbReference type="eggNOG" id="COG2207">
    <property type="taxonomic scope" value="Bacteria"/>
</dbReference>
<dbReference type="Gene3D" id="1.10.10.60">
    <property type="entry name" value="Homeodomain-like"/>
    <property type="match status" value="2"/>
</dbReference>
<dbReference type="InterPro" id="IPR014710">
    <property type="entry name" value="RmlC-like_jellyroll"/>
</dbReference>
<dbReference type="AlphaFoldDB" id="A0A0H4XK14"/>
<feature type="domain" description="HTH araC/xylS-type" evidence="4">
    <location>
        <begin position="200"/>
        <end position="298"/>
    </location>
</feature>
<dbReference type="InterPro" id="IPR032783">
    <property type="entry name" value="AraC_lig"/>
</dbReference>
<sequence>MLGVSLLRNVLYKRVEARAPWGLRLRAHERAVFYLIARGSGRLEVEGEEPIELSVGDAAFIPHGTEHVLRDAETTLPLDAHDGRRCTEPGPRHLGGTGAPTSMLTGFFDLGGRPPSLLASLPRVVTLSPNDRTTAPWVAATLQLLLAEAAQPGPASLLVLQRLADVLFIQALRSLATRSGSPEQGCKHRGIAALGDAPIREALGLIHQRPGAPWTVASLGARVGLSRSTFAARFTDLVGEPPLEYIARWRITRAAELLRDTDHALDEIAARVGYESVPSFSRAFVRFRGERPGSYRKSERERVRLDDESTSE</sequence>
<dbReference type="Gene3D" id="2.60.120.10">
    <property type="entry name" value="Jelly Rolls"/>
    <property type="match status" value="1"/>
</dbReference>
<protein>
    <submittedName>
        <fullName evidence="5">Transcriptional regulator, AraC family</fullName>
    </submittedName>
</protein>
<dbReference type="SUPFAM" id="SSF51182">
    <property type="entry name" value="RmlC-like cupins"/>
    <property type="match status" value="1"/>
</dbReference>
<dbReference type="Pfam" id="PF12833">
    <property type="entry name" value="HTH_18"/>
    <property type="match status" value="1"/>
</dbReference>
<evidence type="ECO:0000313" key="5">
    <source>
        <dbReference type="EMBL" id="AKQ68572.1"/>
    </source>
</evidence>
<dbReference type="PROSITE" id="PS01124">
    <property type="entry name" value="HTH_ARAC_FAMILY_2"/>
    <property type="match status" value="1"/>
</dbReference>
<dbReference type="OrthoDB" id="5460636at2"/>
<dbReference type="InterPro" id="IPR018060">
    <property type="entry name" value="HTH_AraC"/>
</dbReference>
<keyword evidence="2" id="KW-0238">DNA-binding</keyword>
<name>A0A0H4XK14_9BACT</name>
<dbReference type="PATRIC" id="fig|1297742.4.peg.5576"/>
<evidence type="ECO:0000256" key="3">
    <source>
        <dbReference type="ARBA" id="ARBA00023163"/>
    </source>
</evidence>
<gene>
    <name evidence="5" type="ORF">A176_005484</name>
</gene>
<dbReference type="PANTHER" id="PTHR46796">
    <property type="entry name" value="HTH-TYPE TRANSCRIPTIONAL ACTIVATOR RHAS-RELATED"/>
    <property type="match status" value="1"/>
</dbReference>
<dbReference type="KEGG" id="mym:A176_005484"/>
<dbReference type="EMBL" id="CP012109">
    <property type="protein sequence ID" value="AKQ68572.1"/>
    <property type="molecule type" value="Genomic_DNA"/>
</dbReference>
<evidence type="ECO:0000256" key="1">
    <source>
        <dbReference type="ARBA" id="ARBA00023015"/>
    </source>
</evidence>
<organism evidence="5 6">
    <name type="scientific">Pseudomyxococcus hansupus</name>
    <dbReference type="NCBI Taxonomy" id="1297742"/>
    <lineage>
        <taxon>Bacteria</taxon>
        <taxon>Pseudomonadati</taxon>
        <taxon>Myxococcota</taxon>
        <taxon>Myxococcia</taxon>
        <taxon>Myxococcales</taxon>
        <taxon>Cystobacterineae</taxon>
        <taxon>Myxococcaceae</taxon>
        <taxon>Pseudomyxococcus</taxon>
    </lineage>
</organism>
<evidence type="ECO:0000259" key="4">
    <source>
        <dbReference type="PROSITE" id="PS01124"/>
    </source>
</evidence>
<keyword evidence="3" id="KW-0804">Transcription</keyword>
<proteinExistence type="predicted"/>
<dbReference type="STRING" id="1297742.A176_005484"/>
<dbReference type="Proteomes" id="UP000009026">
    <property type="component" value="Chromosome"/>
</dbReference>